<keyword evidence="3" id="KW-1185">Reference proteome</keyword>
<sequence>MAQPFSLLYSPLVLSTGVRADMIYHVLVGREAEDTALKSLGLQGQVKGRERDIILLSALDLVFLHWSEEAEPCFSQFDLLKGQRIPLLSGFVHPVVGRHAGKPSAPMSQGHDCVGRFGLQRPPAPDHPSTALPDRCPASSLSSSDHTAGFSVVPRRTRDEKSVPEVMKSSVTLDTMLDRPHFFMTHP</sequence>
<evidence type="ECO:0000313" key="3">
    <source>
        <dbReference type="Proteomes" id="UP001153269"/>
    </source>
</evidence>
<feature type="region of interest" description="Disordered" evidence="1">
    <location>
        <begin position="120"/>
        <end position="167"/>
    </location>
</feature>
<comment type="caution">
    <text evidence="2">The sequence shown here is derived from an EMBL/GenBank/DDBJ whole genome shotgun (WGS) entry which is preliminary data.</text>
</comment>
<evidence type="ECO:0000313" key="2">
    <source>
        <dbReference type="EMBL" id="CAB1450872.1"/>
    </source>
</evidence>
<proteinExistence type="predicted"/>
<organism evidence="2 3">
    <name type="scientific">Pleuronectes platessa</name>
    <name type="common">European plaice</name>
    <dbReference type="NCBI Taxonomy" id="8262"/>
    <lineage>
        <taxon>Eukaryota</taxon>
        <taxon>Metazoa</taxon>
        <taxon>Chordata</taxon>
        <taxon>Craniata</taxon>
        <taxon>Vertebrata</taxon>
        <taxon>Euteleostomi</taxon>
        <taxon>Actinopterygii</taxon>
        <taxon>Neopterygii</taxon>
        <taxon>Teleostei</taxon>
        <taxon>Neoteleostei</taxon>
        <taxon>Acanthomorphata</taxon>
        <taxon>Carangaria</taxon>
        <taxon>Pleuronectiformes</taxon>
        <taxon>Pleuronectoidei</taxon>
        <taxon>Pleuronectidae</taxon>
        <taxon>Pleuronectes</taxon>
    </lineage>
</organism>
<dbReference type="AlphaFoldDB" id="A0A9N7Z5T4"/>
<evidence type="ECO:0000256" key="1">
    <source>
        <dbReference type="SAM" id="MobiDB-lite"/>
    </source>
</evidence>
<accession>A0A9N7Z5T4</accession>
<name>A0A9N7Z5T4_PLEPL</name>
<reference evidence="2" key="1">
    <citation type="submission" date="2020-03" db="EMBL/GenBank/DDBJ databases">
        <authorList>
            <person name="Weist P."/>
        </authorList>
    </citation>
    <scope>NUCLEOTIDE SEQUENCE</scope>
</reference>
<dbReference type="EMBL" id="CADEAL010004069">
    <property type="protein sequence ID" value="CAB1450872.1"/>
    <property type="molecule type" value="Genomic_DNA"/>
</dbReference>
<dbReference type="Proteomes" id="UP001153269">
    <property type="component" value="Unassembled WGS sequence"/>
</dbReference>
<gene>
    <name evidence="2" type="ORF">PLEPLA_LOCUS38564</name>
</gene>
<protein>
    <submittedName>
        <fullName evidence="2">Uncharacterized protein</fullName>
    </submittedName>
</protein>